<dbReference type="AlphaFoldDB" id="A0A914EQC5"/>
<evidence type="ECO:0000313" key="3">
    <source>
        <dbReference type="Proteomes" id="UP000887540"/>
    </source>
</evidence>
<evidence type="ECO:0000256" key="2">
    <source>
        <dbReference type="ARBA" id="ARBA00023002"/>
    </source>
</evidence>
<dbReference type="PANTHER" id="PTHR24320:SF285">
    <property type="entry name" value="RETINOL DEHYDROGENASE 14"/>
    <property type="match status" value="1"/>
</dbReference>
<name>A0A914EQC5_9BILA</name>
<dbReference type="Gene3D" id="3.40.50.720">
    <property type="entry name" value="NAD(P)-binding Rossmann-like Domain"/>
    <property type="match status" value="1"/>
</dbReference>
<organism evidence="3 4">
    <name type="scientific">Acrobeloides nanus</name>
    <dbReference type="NCBI Taxonomy" id="290746"/>
    <lineage>
        <taxon>Eukaryota</taxon>
        <taxon>Metazoa</taxon>
        <taxon>Ecdysozoa</taxon>
        <taxon>Nematoda</taxon>
        <taxon>Chromadorea</taxon>
        <taxon>Rhabditida</taxon>
        <taxon>Tylenchina</taxon>
        <taxon>Cephalobomorpha</taxon>
        <taxon>Cephaloboidea</taxon>
        <taxon>Cephalobidae</taxon>
        <taxon>Acrobeloides</taxon>
    </lineage>
</organism>
<dbReference type="Proteomes" id="UP000887540">
    <property type="component" value="Unplaced"/>
</dbReference>
<protein>
    <submittedName>
        <fullName evidence="4">F-box domain-containing protein</fullName>
    </submittedName>
</protein>
<keyword evidence="2" id="KW-0560">Oxidoreductase</keyword>
<dbReference type="GO" id="GO:0016491">
    <property type="term" value="F:oxidoreductase activity"/>
    <property type="evidence" value="ECO:0007669"/>
    <property type="project" value="UniProtKB-KW"/>
</dbReference>
<dbReference type="InterPro" id="IPR036047">
    <property type="entry name" value="F-box-like_dom_sf"/>
</dbReference>
<dbReference type="SUPFAM" id="SSF81383">
    <property type="entry name" value="F-box domain"/>
    <property type="match status" value="1"/>
</dbReference>
<dbReference type="WBParaSite" id="ACRNAN_scaffold972.g16873.t1">
    <property type="protein sequence ID" value="ACRNAN_scaffold972.g16873.t1"/>
    <property type="gene ID" value="ACRNAN_scaffold972.g16873"/>
</dbReference>
<dbReference type="SUPFAM" id="SSF51735">
    <property type="entry name" value="NAD(P)-binding Rossmann-fold domains"/>
    <property type="match status" value="1"/>
</dbReference>
<dbReference type="PANTHER" id="PTHR24320">
    <property type="entry name" value="RETINOL DEHYDROGENASE"/>
    <property type="match status" value="1"/>
</dbReference>
<evidence type="ECO:0000256" key="1">
    <source>
        <dbReference type="ARBA" id="ARBA00006484"/>
    </source>
</evidence>
<comment type="similarity">
    <text evidence="1">Belongs to the short-chain dehydrogenases/reductases (SDR) family.</text>
</comment>
<dbReference type="InterPro" id="IPR036291">
    <property type="entry name" value="NAD(P)-bd_dom_sf"/>
</dbReference>
<reference evidence="4" key="1">
    <citation type="submission" date="2022-11" db="UniProtKB">
        <authorList>
            <consortium name="WormBaseParasite"/>
        </authorList>
    </citation>
    <scope>IDENTIFICATION</scope>
</reference>
<evidence type="ECO:0000313" key="4">
    <source>
        <dbReference type="WBParaSite" id="ACRNAN_scaffold972.g16873.t1"/>
    </source>
</evidence>
<keyword evidence="3" id="KW-1185">Reference proteome</keyword>
<accession>A0A914EQC5</accession>
<proteinExistence type="inferred from homology"/>
<sequence length="519" mass="60270">MGHPYELTKDGVEIHFASNHLGHFYLTNLLLDRIAEDARIIVITSGYYKKCPLIPQISELTSHETIQKDFYAVSKLANVLHTVALSERLKSTHPNVKVIAVRPGFVRGTDLGRYFNSIKRLLATPLIWLIAKNLDQGIETIVYCATAENSNIETGKLYYEYMKRHAEALLIDTPPKQDPIKSAPENHTTFRILDDLLYNVLHFLDRKEIENKRLVSKQWNYNILANDTILPLIVLGKISYSPAYGRVCWNIVPDKQPNSNNLLDLAFPIPHRLETLSTHFLKSHIYKKIEFSMNDKEIETLRKILKRKERRLKVIEASFVLEGHLTSALFEEDMKRLNTILNEIISAKKIVIKFINCSEATALHRFIDFNIKLPLSYELIKLDISLSFIETSSSNYYSNIFLDFIKNAGQQNELLLNCQNLVPELGENLVEFFMDHNKPEMMIHSLSYINRNKQEDIFNEFIDRTIEIFMKKKADCIISNSEEHYCLKRVDGWSLDFCFLNFGFVKSNDVETWFTIEKH</sequence>